<dbReference type="PANTHER" id="PTHR32194:SF15">
    <property type="entry name" value="PROTEASOME SUBUNIT BETA"/>
    <property type="match status" value="1"/>
</dbReference>
<dbReference type="Pfam" id="PF00227">
    <property type="entry name" value="Proteasome"/>
    <property type="match status" value="1"/>
</dbReference>
<dbReference type="InterPro" id="IPR023333">
    <property type="entry name" value="Proteasome_suB-type"/>
</dbReference>
<comment type="function">
    <text evidence="3">Component of the proteasome, a multicatalytic proteinase complex which is characterized by its ability to cleave peptides with Arg, Phe, Tyr, Leu, and Glu adjacent to the leaving group at neutral or slightly basic pH. The proteasome has an ATP-dependent proteolytic activity.</text>
</comment>
<dbReference type="STRING" id="7868.ENSCMIP00000013928"/>
<evidence type="ECO:0000256" key="3">
    <source>
        <dbReference type="RuleBase" id="RU004203"/>
    </source>
</evidence>
<reference evidence="5" key="5">
    <citation type="submission" date="2025-09" db="UniProtKB">
        <authorList>
            <consortium name="Ensembl"/>
        </authorList>
    </citation>
    <scope>IDENTIFICATION</scope>
</reference>
<evidence type="ECO:0000256" key="2">
    <source>
        <dbReference type="ARBA" id="ARBA00022942"/>
    </source>
</evidence>
<comment type="subunit">
    <text evidence="3">Component of the proteasome complex.</text>
</comment>
<dbReference type="InterPro" id="IPR001353">
    <property type="entry name" value="Proteasome_sua/b"/>
</dbReference>
<reference evidence="5" key="4">
    <citation type="submission" date="2025-08" db="UniProtKB">
        <authorList>
            <consortium name="Ensembl"/>
        </authorList>
    </citation>
    <scope>IDENTIFICATION</scope>
</reference>
<name>A0A4W3HAK3_CALMI</name>
<sequence>PMSLSSSLSLSLCGSLHVCVRVCLYVCICDVVCEWRGLRAERRLSACLPGPPLFQFPFRESLRRTNPPSPAHGTTTLALTASECAVLAADTRSSCDSLIASPDSCKVVPVHTHLLATTSGTAADCASWLRWLAGECRLRQLRDGRLPGARAASGLLSAALSRHYRAHADLCLASLLCGWDRGRAEVWYVCHDGTRLNGEVLSVGSGSPYAYGALALARTAVSHAAHRDAYSGGCVDVYTVGQRGWEREGRRDVHLYLRFVRKR</sequence>
<dbReference type="GO" id="GO:0005839">
    <property type="term" value="C:proteasome core complex"/>
    <property type="evidence" value="ECO:0007669"/>
    <property type="project" value="InterPro"/>
</dbReference>
<proteinExistence type="inferred from homology"/>
<evidence type="ECO:0000256" key="1">
    <source>
        <dbReference type="ARBA" id="ARBA00022490"/>
    </source>
</evidence>
<dbReference type="GO" id="GO:0005634">
    <property type="term" value="C:nucleus"/>
    <property type="evidence" value="ECO:0007669"/>
    <property type="project" value="UniProtKB-SubCell"/>
</dbReference>
<keyword evidence="4" id="KW-0732">Signal</keyword>
<evidence type="ECO:0000313" key="6">
    <source>
        <dbReference type="Proteomes" id="UP000314986"/>
    </source>
</evidence>
<reference evidence="6" key="1">
    <citation type="journal article" date="2006" name="Science">
        <title>Ancient noncoding elements conserved in the human genome.</title>
        <authorList>
            <person name="Venkatesh B."/>
            <person name="Kirkness E.F."/>
            <person name="Loh Y.H."/>
            <person name="Halpern A.L."/>
            <person name="Lee A.P."/>
            <person name="Johnson J."/>
            <person name="Dandona N."/>
            <person name="Viswanathan L.D."/>
            <person name="Tay A."/>
            <person name="Venter J.C."/>
            <person name="Strausberg R.L."/>
            <person name="Brenner S."/>
        </authorList>
    </citation>
    <scope>NUCLEOTIDE SEQUENCE [LARGE SCALE GENOMIC DNA]</scope>
</reference>
<organism evidence="5 6">
    <name type="scientific">Callorhinchus milii</name>
    <name type="common">Ghost shark</name>
    <dbReference type="NCBI Taxonomy" id="7868"/>
    <lineage>
        <taxon>Eukaryota</taxon>
        <taxon>Metazoa</taxon>
        <taxon>Chordata</taxon>
        <taxon>Craniata</taxon>
        <taxon>Vertebrata</taxon>
        <taxon>Chondrichthyes</taxon>
        <taxon>Holocephali</taxon>
        <taxon>Chimaeriformes</taxon>
        <taxon>Callorhinchidae</taxon>
        <taxon>Callorhinchus</taxon>
    </lineage>
</organism>
<dbReference type="InterPro" id="IPR016050">
    <property type="entry name" value="Proteasome_bsu_CS"/>
</dbReference>
<reference evidence="6" key="2">
    <citation type="journal article" date="2007" name="PLoS Biol.">
        <title>Survey sequencing and comparative analysis of the elephant shark (Callorhinchus milii) genome.</title>
        <authorList>
            <person name="Venkatesh B."/>
            <person name="Kirkness E.F."/>
            <person name="Loh Y.H."/>
            <person name="Halpern A.L."/>
            <person name="Lee A.P."/>
            <person name="Johnson J."/>
            <person name="Dandona N."/>
            <person name="Viswanathan L.D."/>
            <person name="Tay A."/>
            <person name="Venter J.C."/>
            <person name="Strausberg R.L."/>
            <person name="Brenner S."/>
        </authorList>
    </citation>
    <scope>NUCLEOTIDE SEQUENCE [LARGE SCALE GENOMIC DNA]</scope>
</reference>
<dbReference type="Ensembl" id="ENSCMIT00000014232.1">
    <property type="protein sequence ID" value="ENSCMIP00000013928.1"/>
    <property type="gene ID" value="ENSCMIG00000006948.1"/>
</dbReference>
<keyword evidence="3" id="KW-0539">Nucleus</keyword>
<accession>A0A4W3HAK3</accession>
<keyword evidence="6" id="KW-1185">Reference proteome</keyword>
<reference evidence="6" key="3">
    <citation type="journal article" date="2014" name="Nature">
        <title>Elephant shark genome provides unique insights into gnathostome evolution.</title>
        <authorList>
            <consortium name="International Elephant Shark Genome Sequencing Consortium"/>
            <person name="Venkatesh B."/>
            <person name="Lee A.P."/>
            <person name="Ravi V."/>
            <person name="Maurya A.K."/>
            <person name="Lian M.M."/>
            <person name="Swann J.B."/>
            <person name="Ohta Y."/>
            <person name="Flajnik M.F."/>
            <person name="Sutoh Y."/>
            <person name="Kasahara M."/>
            <person name="Hoon S."/>
            <person name="Gangu V."/>
            <person name="Roy S.W."/>
            <person name="Irimia M."/>
            <person name="Korzh V."/>
            <person name="Kondrychyn I."/>
            <person name="Lim Z.W."/>
            <person name="Tay B.H."/>
            <person name="Tohari S."/>
            <person name="Kong K.W."/>
            <person name="Ho S."/>
            <person name="Lorente-Galdos B."/>
            <person name="Quilez J."/>
            <person name="Marques-Bonet T."/>
            <person name="Raney B.J."/>
            <person name="Ingham P.W."/>
            <person name="Tay A."/>
            <person name="Hillier L.W."/>
            <person name="Minx P."/>
            <person name="Boehm T."/>
            <person name="Wilson R.K."/>
            <person name="Brenner S."/>
            <person name="Warren W.C."/>
        </authorList>
    </citation>
    <scope>NUCLEOTIDE SEQUENCE [LARGE SCALE GENOMIC DNA]</scope>
</reference>
<evidence type="ECO:0000313" key="5">
    <source>
        <dbReference type="Ensembl" id="ENSCMIP00000013928.1"/>
    </source>
</evidence>
<evidence type="ECO:0000256" key="4">
    <source>
        <dbReference type="SAM" id="SignalP"/>
    </source>
</evidence>
<dbReference type="GO" id="GO:0051603">
    <property type="term" value="P:proteolysis involved in protein catabolic process"/>
    <property type="evidence" value="ECO:0007669"/>
    <property type="project" value="InterPro"/>
</dbReference>
<dbReference type="PANTHER" id="PTHR32194">
    <property type="entry name" value="METALLOPROTEASE TLDD"/>
    <property type="match status" value="1"/>
</dbReference>
<dbReference type="Proteomes" id="UP000314986">
    <property type="component" value="Unassembled WGS sequence"/>
</dbReference>
<dbReference type="SUPFAM" id="SSF56235">
    <property type="entry name" value="N-terminal nucleophile aminohydrolases (Ntn hydrolases)"/>
    <property type="match status" value="1"/>
</dbReference>
<dbReference type="Gene3D" id="3.60.20.10">
    <property type="entry name" value="Glutamine Phosphoribosylpyrophosphate, subunit 1, domain 1"/>
    <property type="match status" value="1"/>
</dbReference>
<dbReference type="InterPro" id="IPR029055">
    <property type="entry name" value="Ntn_hydrolases_N"/>
</dbReference>
<comment type="similarity">
    <text evidence="3">Belongs to the peptidase T1B family.</text>
</comment>
<protein>
    <recommendedName>
        <fullName evidence="3">Proteasome subunit beta</fullName>
    </recommendedName>
</protein>
<dbReference type="GeneTree" id="ENSGT00940000162200"/>
<dbReference type="InParanoid" id="A0A4W3HAK3"/>
<keyword evidence="1 3" id="KW-0963">Cytoplasm</keyword>
<keyword evidence="2 3" id="KW-0647">Proteasome</keyword>
<feature type="chain" id="PRO_5021470029" description="Proteasome subunit beta" evidence="4">
    <location>
        <begin position="22"/>
        <end position="263"/>
    </location>
</feature>
<feature type="signal peptide" evidence="4">
    <location>
        <begin position="1"/>
        <end position="21"/>
    </location>
</feature>
<dbReference type="PROSITE" id="PS00854">
    <property type="entry name" value="PROTEASOME_BETA_1"/>
    <property type="match status" value="1"/>
</dbReference>
<comment type="subcellular location">
    <subcellularLocation>
        <location evidence="3">Cytoplasm</location>
    </subcellularLocation>
    <subcellularLocation>
        <location evidence="3">Nucleus</location>
    </subcellularLocation>
</comment>
<dbReference type="AlphaFoldDB" id="A0A4W3HAK3"/>
<dbReference type="GO" id="GO:0005737">
    <property type="term" value="C:cytoplasm"/>
    <property type="evidence" value="ECO:0007669"/>
    <property type="project" value="UniProtKB-SubCell"/>
</dbReference>